<name>A0ABP9APL1_9PSEU</name>
<evidence type="ECO:0000256" key="1">
    <source>
        <dbReference type="ARBA" id="ARBA00001947"/>
    </source>
</evidence>
<evidence type="ECO:0000313" key="6">
    <source>
        <dbReference type="Proteomes" id="UP001500928"/>
    </source>
</evidence>
<keyword evidence="3" id="KW-0862">Zinc</keyword>
<dbReference type="PANTHER" id="PTHR30519">
    <property type="entry name" value="5-METHYLTETRAHYDROPTEROYLTRIGLUTAMATE--HOMOCYSTEINE METHYLTRANSFERASE"/>
    <property type="match status" value="1"/>
</dbReference>
<dbReference type="Pfam" id="PF01717">
    <property type="entry name" value="Meth_synt_2"/>
    <property type="match status" value="1"/>
</dbReference>
<organism evidence="5 6">
    <name type="scientific">Actinomycetospora chlora</name>
    <dbReference type="NCBI Taxonomy" id="663608"/>
    <lineage>
        <taxon>Bacteria</taxon>
        <taxon>Bacillati</taxon>
        <taxon>Actinomycetota</taxon>
        <taxon>Actinomycetes</taxon>
        <taxon>Pseudonocardiales</taxon>
        <taxon>Pseudonocardiaceae</taxon>
        <taxon>Actinomycetospora</taxon>
    </lineage>
</organism>
<protein>
    <submittedName>
        <fullName evidence="5">Methionine synthase</fullName>
    </submittedName>
</protein>
<dbReference type="EMBL" id="BAABHO010000010">
    <property type="protein sequence ID" value="GAA4784073.1"/>
    <property type="molecule type" value="Genomic_DNA"/>
</dbReference>
<keyword evidence="6" id="KW-1185">Reference proteome</keyword>
<comment type="caution">
    <text evidence="5">The sequence shown here is derived from an EMBL/GenBank/DDBJ whole genome shotgun (WGS) entry which is preliminary data.</text>
</comment>
<dbReference type="InterPro" id="IPR038071">
    <property type="entry name" value="UROD/MetE-like_sf"/>
</dbReference>
<sequence length="386" mass="42236">MIGPPVRATVAPRTRLPDDAEATMTRRLSDHFGHLFPTTAVGSYPRPKWNTFDLGGEDIRVAMRRGDFAEAYSDGVRAMIGDQIDAGLDLPTDGHLWYDRHEGFISSFLLYPAYHLDGITVQPAPNHLFDLFGTETAAPFAGTWSETTVDGPIGRGTMHLADLWRTARAVSPRTVKFCSGMGPANLAGWLTDRHYHDKKALYRDLAAAYNAEFKDAVAAGVEVLQLDDVGFTLHQPEDYPLVVETLNQALEGVEALTIFHICHLASGVPVGITPYAGFHELVANELQVDAVEYAFAETGFPDDDFDLWSRYPSDKGIGVGCIDIKRLVVETPDAIVAGVRKALEHVSPDRVHLTSDCGLFSLPRPMARGKLVSMAAAAEQLRAEFS</sequence>
<evidence type="ECO:0000259" key="4">
    <source>
        <dbReference type="Pfam" id="PF01717"/>
    </source>
</evidence>
<evidence type="ECO:0000256" key="2">
    <source>
        <dbReference type="ARBA" id="ARBA00022723"/>
    </source>
</evidence>
<dbReference type="Gene3D" id="3.20.20.210">
    <property type="match status" value="1"/>
</dbReference>
<dbReference type="SUPFAM" id="SSF51726">
    <property type="entry name" value="UROD/MetE-like"/>
    <property type="match status" value="1"/>
</dbReference>
<evidence type="ECO:0000313" key="5">
    <source>
        <dbReference type="EMBL" id="GAA4784073.1"/>
    </source>
</evidence>
<proteinExistence type="predicted"/>
<dbReference type="Proteomes" id="UP001500928">
    <property type="component" value="Unassembled WGS sequence"/>
</dbReference>
<accession>A0ABP9APL1</accession>
<comment type="cofactor">
    <cofactor evidence="1">
        <name>Zn(2+)</name>
        <dbReference type="ChEBI" id="CHEBI:29105"/>
    </cofactor>
</comment>
<gene>
    <name evidence="5" type="ORF">GCM10023200_17040</name>
</gene>
<keyword evidence="2" id="KW-0479">Metal-binding</keyword>
<feature type="domain" description="Cobalamin-independent methionine synthase MetE C-terminal/archaeal" evidence="4">
    <location>
        <begin position="182"/>
        <end position="379"/>
    </location>
</feature>
<evidence type="ECO:0000256" key="3">
    <source>
        <dbReference type="ARBA" id="ARBA00022833"/>
    </source>
</evidence>
<dbReference type="InterPro" id="IPR002629">
    <property type="entry name" value="Met_Synth_C/arc"/>
</dbReference>
<reference evidence="6" key="1">
    <citation type="journal article" date="2019" name="Int. J. Syst. Evol. Microbiol.">
        <title>The Global Catalogue of Microorganisms (GCM) 10K type strain sequencing project: providing services to taxonomists for standard genome sequencing and annotation.</title>
        <authorList>
            <consortium name="The Broad Institute Genomics Platform"/>
            <consortium name="The Broad Institute Genome Sequencing Center for Infectious Disease"/>
            <person name="Wu L."/>
            <person name="Ma J."/>
        </authorList>
    </citation>
    <scope>NUCLEOTIDE SEQUENCE [LARGE SCALE GENOMIC DNA]</scope>
    <source>
        <strain evidence="6">JCM 17979</strain>
    </source>
</reference>